<reference evidence="7 8" key="1">
    <citation type="submission" date="2024-02" db="EMBL/GenBank/DDBJ databases">
        <authorList>
            <person name="Daric V."/>
            <person name="Darras S."/>
        </authorList>
    </citation>
    <scope>NUCLEOTIDE SEQUENCE [LARGE SCALE GENOMIC DNA]</scope>
</reference>
<dbReference type="InterPro" id="IPR032675">
    <property type="entry name" value="LRR_dom_sf"/>
</dbReference>
<dbReference type="EMBL" id="CAWYQH010000046">
    <property type="protein sequence ID" value="CAK8677275.1"/>
    <property type="molecule type" value="Genomic_DNA"/>
</dbReference>
<dbReference type="PROSITE" id="PS50837">
    <property type="entry name" value="NACHT"/>
    <property type="match status" value="1"/>
</dbReference>
<dbReference type="Proteomes" id="UP001642483">
    <property type="component" value="Unassembled WGS sequence"/>
</dbReference>
<comment type="subcellular location">
    <subcellularLocation>
        <location evidence="1">Cytoplasm</location>
    </subcellularLocation>
</comment>
<dbReference type="SUPFAM" id="SSF52540">
    <property type="entry name" value="P-loop containing nucleoside triphosphate hydrolases"/>
    <property type="match status" value="1"/>
</dbReference>
<dbReference type="InterPro" id="IPR050637">
    <property type="entry name" value="NLRP_innate_immun_reg"/>
</dbReference>
<evidence type="ECO:0000256" key="2">
    <source>
        <dbReference type="ARBA" id="ARBA00022490"/>
    </source>
</evidence>
<keyword evidence="8" id="KW-1185">Reference proteome</keyword>
<keyword evidence="5" id="KW-0067">ATP-binding</keyword>
<proteinExistence type="predicted"/>
<dbReference type="PANTHER" id="PTHR45690">
    <property type="entry name" value="NACHT, LRR AND PYD DOMAINS-CONTAINING PROTEIN 12"/>
    <property type="match status" value="1"/>
</dbReference>
<evidence type="ECO:0000313" key="8">
    <source>
        <dbReference type="Proteomes" id="UP001642483"/>
    </source>
</evidence>
<keyword evidence="2" id="KW-0963">Cytoplasm</keyword>
<dbReference type="InterPro" id="IPR027417">
    <property type="entry name" value="P-loop_NTPase"/>
</dbReference>
<feature type="domain" description="NACHT" evidence="6">
    <location>
        <begin position="154"/>
        <end position="288"/>
    </location>
</feature>
<dbReference type="Gene3D" id="3.40.50.300">
    <property type="entry name" value="P-loop containing nucleotide triphosphate hydrolases"/>
    <property type="match status" value="1"/>
</dbReference>
<dbReference type="SUPFAM" id="SSF52047">
    <property type="entry name" value="RNI-like"/>
    <property type="match status" value="1"/>
</dbReference>
<dbReference type="Gene3D" id="3.80.10.10">
    <property type="entry name" value="Ribonuclease Inhibitor"/>
    <property type="match status" value="1"/>
</dbReference>
<evidence type="ECO:0000259" key="6">
    <source>
        <dbReference type="PROSITE" id="PS50837"/>
    </source>
</evidence>
<comment type="caution">
    <text evidence="7">The sequence shown here is derived from an EMBL/GenBank/DDBJ whole genome shotgun (WGS) entry which is preliminary data.</text>
</comment>
<name>A0ABP0FC45_CLALP</name>
<dbReference type="InterPro" id="IPR003593">
    <property type="entry name" value="AAA+_ATPase"/>
</dbReference>
<accession>A0ABP0FC45</accession>
<keyword evidence="3" id="KW-0677">Repeat</keyword>
<dbReference type="SMART" id="SM00382">
    <property type="entry name" value="AAA"/>
    <property type="match status" value="1"/>
</dbReference>
<evidence type="ECO:0000313" key="7">
    <source>
        <dbReference type="EMBL" id="CAK8677275.1"/>
    </source>
</evidence>
<dbReference type="InterPro" id="IPR041075">
    <property type="entry name" value="NOD1/2_WH"/>
</dbReference>
<keyword evidence="4" id="KW-0547">Nucleotide-binding</keyword>
<dbReference type="InterPro" id="IPR007111">
    <property type="entry name" value="NACHT_NTPase"/>
</dbReference>
<protein>
    <recommendedName>
        <fullName evidence="6">NACHT domain-containing protein</fullName>
    </recommendedName>
</protein>
<dbReference type="PANTHER" id="PTHR45690:SF19">
    <property type="entry name" value="NACHT, LRR AND PYD DOMAINS-CONTAINING PROTEIN 3"/>
    <property type="match status" value="1"/>
</dbReference>
<evidence type="ECO:0000256" key="3">
    <source>
        <dbReference type="ARBA" id="ARBA00022737"/>
    </source>
</evidence>
<dbReference type="Pfam" id="PF05729">
    <property type="entry name" value="NACHT"/>
    <property type="match status" value="1"/>
</dbReference>
<organism evidence="7 8">
    <name type="scientific">Clavelina lepadiformis</name>
    <name type="common">Light-bulb sea squirt</name>
    <name type="synonym">Ascidia lepadiformis</name>
    <dbReference type="NCBI Taxonomy" id="159417"/>
    <lineage>
        <taxon>Eukaryota</taxon>
        <taxon>Metazoa</taxon>
        <taxon>Chordata</taxon>
        <taxon>Tunicata</taxon>
        <taxon>Ascidiacea</taxon>
        <taxon>Aplousobranchia</taxon>
        <taxon>Clavelinidae</taxon>
        <taxon>Clavelina</taxon>
    </lineage>
</organism>
<gene>
    <name evidence="7" type="ORF">CVLEPA_LOCUS6671</name>
</gene>
<evidence type="ECO:0000256" key="1">
    <source>
        <dbReference type="ARBA" id="ARBA00004496"/>
    </source>
</evidence>
<evidence type="ECO:0000256" key="5">
    <source>
        <dbReference type="ARBA" id="ARBA00022840"/>
    </source>
</evidence>
<dbReference type="Pfam" id="PF17779">
    <property type="entry name" value="WHD_NOD2"/>
    <property type="match status" value="1"/>
</dbReference>
<evidence type="ECO:0000256" key="4">
    <source>
        <dbReference type="ARBA" id="ARBA00022741"/>
    </source>
</evidence>
<sequence length="844" mass="96020">MNDSKVEFNQNDFQGCQVGCQEVNVTNVYNQFFHGSEKPLEDEDIAQLARELAGKLREEARITSGDMVLPVELDHPINAVALEISSDLQPDRERMEGTGHYNRRADFLNVYEQPAGDIALQDLFKKALGRAETESLKKCRLKPLQERYVRCHGNIVGVVGQAGIGKTTLAKILAKKILDEGLLEAEFIFYIPFRVINYDSESNLLQFLVTSSSCRWRHTAQSDEALLKEIEQSSSCVIILDGLDEAIMDNKSASYVSPDDGAKAEIFIKNILNGKILPRAKKFVTSRPRQMFDLHRDCRPNFIVNVLGLSKKSQEQLCREICGEDAPEVLRYLEEHPDISAYCYVPVNCILTAHCIHRSLLDKEEANLDCITSVLVYALLGFVRSEHIRDNASFEPHKLSQLAWNGFMRKKIIFDEEDFKEFEINEETLRAFLETYVDSSMRVKILEGDKRSYFSHLIWQEFFTALYMMMSMLAAIFEQEMLNFGDGRWEVVNKFIFGLTNPKSFKSLQKILPPTVRKNVTMEEWNKKKCLLQDYACSLMPAEMTNVTCPDFLRVCGFISESNDCDITNHVIAHAPFDINLSENILPSDVTSLHYFLSHSKKEHVINVGFGSAFNSVRFLGDGFERFFRGLAEDDRTKHVKLRKVMVERSSITDAGIRHLTKRMTEIEELTLYKTGLSHLHVEILAKSIKTIPKMMKKLDLVENAIGEVGSRALATCLFNLNSLILSACDLDVEAVKVLAGAISRRDQPMERLYLPSNRKLGYEGGLALIPVLPKTKYLNCNHCNIPAAGIESICKAWRDFSEPEIILNLDTQFDDINLRRKENEKLSDSARGCLQATRYKDTE</sequence>